<dbReference type="Pfam" id="PF01263">
    <property type="entry name" value="Aldose_epim"/>
    <property type="match status" value="1"/>
</dbReference>
<dbReference type="InterPro" id="IPR008183">
    <property type="entry name" value="Aldose_1/G6P_1-epimerase"/>
</dbReference>
<dbReference type="InterPro" id="IPR011013">
    <property type="entry name" value="Gal_mutarotase_sf_dom"/>
</dbReference>
<evidence type="ECO:0000313" key="2">
    <source>
        <dbReference type="Proteomes" id="UP001445732"/>
    </source>
</evidence>
<protein>
    <recommendedName>
        <fullName evidence="3">Aldose 1-epimerase</fullName>
    </recommendedName>
</protein>
<name>A0ABV1NNC4_9CAUL</name>
<accession>A0ABV1NNC4</accession>
<organism evidence="1 2">
    <name type="scientific">Brevundimonas aurifodinae</name>
    <dbReference type="NCBI Taxonomy" id="1508312"/>
    <lineage>
        <taxon>Bacteria</taxon>
        <taxon>Pseudomonadati</taxon>
        <taxon>Pseudomonadota</taxon>
        <taxon>Alphaproteobacteria</taxon>
        <taxon>Caulobacterales</taxon>
        <taxon>Caulobacteraceae</taxon>
        <taxon>Brevundimonas</taxon>
    </lineage>
</organism>
<dbReference type="SUPFAM" id="SSF74650">
    <property type="entry name" value="Galactose mutarotase-like"/>
    <property type="match status" value="1"/>
</dbReference>
<proteinExistence type="predicted"/>
<reference evidence="1 2" key="1">
    <citation type="submission" date="2024-06" db="EMBL/GenBank/DDBJ databases">
        <title>Brevundimonas sp. C11.</title>
        <authorList>
            <person name="Maltman C."/>
        </authorList>
    </citation>
    <scope>NUCLEOTIDE SEQUENCE [LARGE SCALE GENOMIC DNA]</scope>
    <source>
        <strain evidence="1 2">C11</strain>
    </source>
</reference>
<comment type="caution">
    <text evidence="1">The sequence shown here is derived from an EMBL/GenBank/DDBJ whole genome shotgun (WGS) entry which is preliminary data.</text>
</comment>
<dbReference type="RefSeq" id="WP_349684302.1">
    <property type="nucleotide sequence ID" value="NZ_JBEGDD010000005.1"/>
</dbReference>
<sequence length="282" mass="30679">MADVHLARGDMNAIVRPELGGSLLGVWQDVDGFQPLLRSQPDPGDPRQAALFPMVPWANRIFDGGFEVGGERVRLDPLGPGPHVHGYGWVAPWSVKQQTASEVALVHAHASPGGYEYEAQLIYRLVESGLAISLSATNMAARPMPFGLGLHPYFERHDDTWLEASVQGVWRADEGSRPLDVEVMPPDLDFARTPLPTRFVDALLVGWNGRLHVGRRSTGSVVTLHAAECDLLHLYAPLDARSFCCEPVTHAVDAHNHGRMPAPVLATGEMARLDATLIRTGG</sequence>
<dbReference type="EMBL" id="JBEGDD010000005">
    <property type="protein sequence ID" value="MEQ7155141.1"/>
    <property type="molecule type" value="Genomic_DNA"/>
</dbReference>
<keyword evidence="2" id="KW-1185">Reference proteome</keyword>
<dbReference type="InterPro" id="IPR014718">
    <property type="entry name" value="GH-type_carb-bd"/>
</dbReference>
<dbReference type="Gene3D" id="2.70.98.10">
    <property type="match status" value="1"/>
</dbReference>
<dbReference type="Proteomes" id="UP001445732">
    <property type="component" value="Unassembled WGS sequence"/>
</dbReference>
<evidence type="ECO:0008006" key="3">
    <source>
        <dbReference type="Google" id="ProtNLM"/>
    </source>
</evidence>
<evidence type="ECO:0000313" key="1">
    <source>
        <dbReference type="EMBL" id="MEQ7155141.1"/>
    </source>
</evidence>
<gene>
    <name evidence="1" type="ORF">ABN401_07940</name>
</gene>